<dbReference type="InterPro" id="IPR007763">
    <property type="entry name" value="NDUFA12"/>
</dbReference>
<organism evidence="3 4">
    <name type="scientific">Penicillium atrosanguineum</name>
    <dbReference type="NCBI Taxonomy" id="1132637"/>
    <lineage>
        <taxon>Eukaryota</taxon>
        <taxon>Fungi</taxon>
        <taxon>Dikarya</taxon>
        <taxon>Ascomycota</taxon>
        <taxon>Pezizomycotina</taxon>
        <taxon>Eurotiomycetes</taxon>
        <taxon>Eurotiomycetidae</taxon>
        <taxon>Eurotiales</taxon>
        <taxon>Aspergillaceae</taxon>
        <taxon>Penicillium</taxon>
    </lineage>
</organism>
<evidence type="ECO:0008006" key="5">
    <source>
        <dbReference type="Google" id="ProtNLM"/>
    </source>
</evidence>
<dbReference type="EMBL" id="JAPZBO010000009">
    <property type="protein sequence ID" value="KAJ5303404.1"/>
    <property type="molecule type" value="Genomic_DNA"/>
</dbReference>
<evidence type="ECO:0000313" key="3">
    <source>
        <dbReference type="EMBL" id="KAJ5303404.1"/>
    </source>
</evidence>
<sequence>MVNSLWFKWKSLRFPWRKMFIVGEDLAGNTFWVFKDAVNANRLRRIVKFDPRTHYDEVKVSPQWHQWLRHVREHPPTIEEQRQDLIRQAKMKNLARLADERWASKPSFLDKPQTEYKQPTPQTSQPTSSPTPGDAPTQKAPAPAEPTTTPQPEPTATPAPAETKTKKPENPWDKAVNPGDGWQPESWTPTSQR</sequence>
<evidence type="ECO:0000256" key="1">
    <source>
        <dbReference type="ARBA" id="ARBA00007355"/>
    </source>
</evidence>
<feature type="compositionally biased region" description="Low complexity" evidence="2">
    <location>
        <begin position="118"/>
        <end position="148"/>
    </location>
</feature>
<dbReference type="GO" id="GO:0005739">
    <property type="term" value="C:mitochondrion"/>
    <property type="evidence" value="ECO:0007669"/>
    <property type="project" value="TreeGrafter"/>
</dbReference>
<reference evidence="3" key="2">
    <citation type="journal article" date="2023" name="IMA Fungus">
        <title>Comparative genomic study of the Penicillium genus elucidates a diverse pangenome and 15 lateral gene transfer events.</title>
        <authorList>
            <person name="Petersen C."/>
            <person name="Sorensen T."/>
            <person name="Nielsen M.R."/>
            <person name="Sondergaard T.E."/>
            <person name="Sorensen J.L."/>
            <person name="Fitzpatrick D.A."/>
            <person name="Frisvad J.C."/>
            <person name="Nielsen K.L."/>
        </authorList>
    </citation>
    <scope>NUCLEOTIDE SEQUENCE</scope>
    <source>
        <strain evidence="3">IBT 21472</strain>
    </source>
</reference>
<evidence type="ECO:0000256" key="2">
    <source>
        <dbReference type="SAM" id="MobiDB-lite"/>
    </source>
</evidence>
<dbReference type="Pfam" id="PF05071">
    <property type="entry name" value="NDUFA12"/>
    <property type="match status" value="1"/>
</dbReference>
<feature type="region of interest" description="Disordered" evidence="2">
    <location>
        <begin position="102"/>
        <end position="193"/>
    </location>
</feature>
<feature type="compositionally biased region" description="Basic and acidic residues" evidence="2">
    <location>
        <begin position="163"/>
        <end position="172"/>
    </location>
</feature>
<name>A0A9W9U1M2_9EURO</name>
<comment type="similarity">
    <text evidence="1">Belongs to the complex I NDUFA12 subunit family.</text>
</comment>
<keyword evidence="4" id="KW-1185">Reference proteome</keyword>
<protein>
    <recommendedName>
        <fullName evidence="5">NADH dehydrogenase [ubiquinone] 1 alpha subcomplex subunit</fullName>
    </recommendedName>
</protein>
<dbReference type="OrthoDB" id="10255576at2759"/>
<dbReference type="PANTHER" id="PTHR32470:SF2">
    <property type="entry name" value="NADH DEHYDROGENASE [UBIQUINONE] 1 ALPHA SUBCOMPLEX ASSEMBLY FACTOR 2"/>
    <property type="match status" value="1"/>
</dbReference>
<dbReference type="PANTHER" id="PTHR32470">
    <property type="entry name" value="ADH DEHYDROGENASE [UBIQUINONE] 1 ALPHA SUBCOMPLEX ASSEMBLY FACTOR 2"/>
    <property type="match status" value="1"/>
</dbReference>
<dbReference type="Proteomes" id="UP001147746">
    <property type="component" value="Unassembled WGS sequence"/>
</dbReference>
<dbReference type="GO" id="GO:0045271">
    <property type="term" value="C:respiratory chain complex I"/>
    <property type="evidence" value="ECO:0007669"/>
    <property type="project" value="InterPro"/>
</dbReference>
<proteinExistence type="inferred from homology"/>
<dbReference type="AlphaFoldDB" id="A0A9W9U1M2"/>
<reference evidence="3" key="1">
    <citation type="submission" date="2022-12" db="EMBL/GenBank/DDBJ databases">
        <authorList>
            <person name="Petersen C."/>
        </authorList>
    </citation>
    <scope>NUCLEOTIDE SEQUENCE</scope>
    <source>
        <strain evidence="3">IBT 21472</strain>
    </source>
</reference>
<accession>A0A9W9U1M2</accession>
<evidence type="ECO:0000313" key="4">
    <source>
        <dbReference type="Proteomes" id="UP001147746"/>
    </source>
</evidence>
<gene>
    <name evidence="3" type="ORF">N7476_010203</name>
</gene>
<dbReference type="GO" id="GO:0032981">
    <property type="term" value="P:mitochondrial respiratory chain complex I assembly"/>
    <property type="evidence" value="ECO:0007669"/>
    <property type="project" value="TreeGrafter"/>
</dbReference>
<comment type="caution">
    <text evidence="3">The sequence shown here is derived from an EMBL/GenBank/DDBJ whole genome shotgun (WGS) entry which is preliminary data.</text>
</comment>
<dbReference type="InterPro" id="IPR052618">
    <property type="entry name" value="ComplexI_NDUFA12"/>
</dbReference>